<keyword evidence="8 10" id="KW-0333">Golgi apparatus</keyword>
<proteinExistence type="inferred from homology"/>
<dbReference type="Proteomes" id="UP000694865">
    <property type="component" value="Unplaced"/>
</dbReference>
<evidence type="ECO:0000256" key="6">
    <source>
        <dbReference type="ARBA" id="ARBA00022968"/>
    </source>
</evidence>
<keyword evidence="7 10" id="KW-1133">Transmembrane helix</keyword>
<dbReference type="PANTHER" id="PTHR11214:SF314">
    <property type="entry name" value="HEXOSYLTRANSFERASE"/>
    <property type="match status" value="1"/>
</dbReference>
<dbReference type="Pfam" id="PF01762">
    <property type="entry name" value="Galactosyl_T"/>
    <property type="match status" value="1"/>
</dbReference>
<evidence type="ECO:0000256" key="8">
    <source>
        <dbReference type="ARBA" id="ARBA00023034"/>
    </source>
</evidence>
<evidence type="ECO:0000313" key="13">
    <source>
        <dbReference type="RefSeq" id="XP_006816641.1"/>
    </source>
</evidence>
<comment type="subcellular location">
    <subcellularLocation>
        <location evidence="1 10">Golgi apparatus membrane</location>
        <topology evidence="1 10">Single-pass type II membrane protein</topology>
    </subcellularLocation>
</comment>
<keyword evidence="4" id="KW-0808">Transferase</keyword>
<dbReference type="Gene3D" id="3.90.550.50">
    <property type="match status" value="1"/>
</dbReference>
<keyword evidence="5 10" id="KW-0812">Transmembrane</keyword>
<keyword evidence="12" id="KW-1185">Reference proteome</keyword>
<evidence type="ECO:0000256" key="7">
    <source>
        <dbReference type="ARBA" id="ARBA00022989"/>
    </source>
</evidence>
<evidence type="ECO:0000256" key="1">
    <source>
        <dbReference type="ARBA" id="ARBA00004323"/>
    </source>
</evidence>
<evidence type="ECO:0000256" key="5">
    <source>
        <dbReference type="ARBA" id="ARBA00022692"/>
    </source>
</evidence>
<dbReference type="GeneID" id="100377374"/>
<evidence type="ECO:0000256" key="11">
    <source>
        <dbReference type="SAM" id="MobiDB-lite"/>
    </source>
</evidence>
<accession>A0ABM0M9F0</accession>
<protein>
    <recommendedName>
        <fullName evidence="10">Hexosyltransferase</fullName>
        <ecNumber evidence="10">2.4.1.-</ecNumber>
    </recommendedName>
</protein>
<feature type="transmembrane region" description="Helical" evidence="10">
    <location>
        <begin position="7"/>
        <end position="28"/>
    </location>
</feature>
<reference evidence="13" key="1">
    <citation type="submission" date="2025-08" db="UniProtKB">
        <authorList>
            <consortium name="RefSeq"/>
        </authorList>
    </citation>
    <scope>IDENTIFICATION</scope>
    <source>
        <tissue evidence="13">Testes</tissue>
    </source>
</reference>
<evidence type="ECO:0000256" key="10">
    <source>
        <dbReference type="RuleBase" id="RU363063"/>
    </source>
</evidence>
<keyword evidence="3 10" id="KW-0328">Glycosyltransferase</keyword>
<organism evidence="12 13">
    <name type="scientific">Saccoglossus kowalevskii</name>
    <name type="common">Acorn worm</name>
    <dbReference type="NCBI Taxonomy" id="10224"/>
    <lineage>
        <taxon>Eukaryota</taxon>
        <taxon>Metazoa</taxon>
        <taxon>Hemichordata</taxon>
        <taxon>Enteropneusta</taxon>
        <taxon>Harrimaniidae</taxon>
        <taxon>Saccoglossus</taxon>
    </lineage>
</organism>
<feature type="compositionally biased region" description="Basic and acidic residues" evidence="11">
    <location>
        <begin position="67"/>
        <end position="82"/>
    </location>
</feature>
<dbReference type="InterPro" id="IPR002659">
    <property type="entry name" value="Glyco_trans_31"/>
</dbReference>
<comment type="similarity">
    <text evidence="2 10">Belongs to the glycosyltransferase 31 family.</text>
</comment>
<keyword evidence="9 10" id="KW-0472">Membrane</keyword>
<keyword evidence="6 10" id="KW-0735">Signal-anchor</keyword>
<gene>
    <name evidence="13" type="primary">LOC100377374</name>
</gene>
<feature type="region of interest" description="Disordered" evidence="11">
    <location>
        <begin position="67"/>
        <end position="86"/>
    </location>
</feature>
<evidence type="ECO:0000256" key="9">
    <source>
        <dbReference type="ARBA" id="ARBA00023136"/>
    </source>
</evidence>
<sequence length="368" mass="42711">MVAQGRFLSNFLLLFVLALANIIVFLYFTHPTLLNLRHETPNDVLRSNQNLLDTMLSNTLDNGTVFHESKQSSESGNDKKESQPSVNQFPIDLKKRPILAHDFKLVINHPDKCMNPDGTPAEVFLLVLINSIHRNFEQRQAIRDTWGNPTMVNGQRIITMFLLAKVHDDKLQALVLQENERFGDLLMEDFDDTYMNLTLKSIMGFKWANNYCSHARYGMKTDDDMFVNYETLVKLLIDSLDKEFAVGFLINGSPIRDVKSKWYMSRDVYPDSKYPPFLSGTGYVMSMDVMCNTYKVALETPFLYLEDVFVAVCWNKLGIVPRKHPEFHNWKKVYSLCRYRKIITSHMVTPNEMYRIWRDMAAKKSISC</sequence>
<evidence type="ECO:0000313" key="12">
    <source>
        <dbReference type="Proteomes" id="UP000694865"/>
    </source>
</evidence>
<dbReference type="PANTHER" id="PTHR11214">
    <property type="entry name" value="BETA-1,3-N-ACETYLGLUCOSAMINYLTRANSFERASE"/>
    <property type="match status" value="1"/>
</dbReference>
<dbReference type="EC" id="2.4.1.-" evidence="10"/>
<dbReference type="RefSeq" id="XP_006816641.1">
    <property type="nucleotide sequence ID" value="XM_006816578.1"/>
</dbReference>
<evidence type="ECO:0000256" key="4">
    <source>
        <dbReference type="ARBA" id="ARBA00022679"/>
    </source>
</evidence>
<evidence type="ECO:0000256" key="2">
    <source>
        <dbReference type="ARBA" id="ARBA00008661"/>
    </source>
</evidence>
<name>A0ABM0M9F0_SACKO</name>
<evidence type="ECO:0000256" key="3">
    <source>
        <dbReference type="ARBA" id="ARBA00022676"/>
    </source>
</evidence>